<name>A0AAV5J886_9ROSI</name>
<dbReference type="EMBL" id="BPVZ01000032">
    <property type="protein sequence ID" value="GKV10819.1"/>
    <property type="molecule type" value="Genomic_DNA"/>
</dbReference>
<gene>
    <name evidence="1" type="ORF">SLEP1_g22131</name>
</gene>
<protein>
    <submittedName>
        <fullName evidence="1">Uncharacterized protein</fullName>
    </submittedName>
</protein>
<dbReference type="AlphaFoldDB" id="A0AAV5J886"/>
<evidence type="ECO:0000313" key="2">
    <source>
        <dbReference type="Proteomes" id="UP001054252"/>
    </source>
</evidence>
<sequence length="83" mass="8980">MWGLPPQPFMGRLPLRPFFGPQPISFMGPPPHPPLFFEGDRFSADQLHSFNHSHGAGANNIIGKGAGGISAKIITQLSITFLL</sequence>
<reference evidence="1 2" key="1">
    <citation type="journal article" date="2021" name="Commun. Biol.">
        <title>The genome of Shorea leprosula (Dipterocarpaceae) highlights the ecological relevance of drought in aseasonal tropical rainforests.</title>
        <authorList>
            <person name="Ng K.K.S."/>
            <person name="Kobayashi M.J."/>
            <person name="Fawcett J.A."/>
            <person name="Hatakeyama M."/>
            <person name="Paape T."/>
            <person name="Ng C.H."/>
            <person name="Ang C.C."/>
            <person name="Tnah L.H."/>
            <person name="Lee C.T."/>
            <person name="Nishiyama T."/>
            <person name="Sese J."/>
            <person name="O'Brien M.J."/>
            <person name="Copetti D."/>
            <person name="Mohd Noor M.I."/>
            <person name="Ong R.C."/>
            <person name="Putra M."/>
            <person name="Sireger I.Z."/>
            <person name="Indrioko S."/>
            <person name="Kosugi Y."/>
            <person name="Izuno A."/>
            <person name="Isagi Y."/>
            <person name="Lee S.L."/>
            <person name="Shimizu K.K."/>
        </authorList>
    </citation>
    <scope>NUCLEOTIDE SEQUENCE [LARGE SCALE GENOMIC DNA]</scope>
    <source>
        <strain evidence="1">214</strain>
    </source>
</reference>
<keyword evidence="2" id="KW-1185">Reference proteome</keyword>
<accession>A0AAV5J886</accession>
<comment type="caution">
    <text evidence="1">The sequence shown here is derived from an EMBL/GenBank/DDBJ whole genome shotgun (WGS) entry which is preliminary data.</text>
</comment>
<organism evidence="1 2">
    <name type="scientific">Rubroshorea leprosula</name>
    <dbReference type="NCBI Taxonomy" id="152421"/>
    <lineage>
        <taxon>Eukaryota</taxon>
        <taxon>Viridiplantae</taxon>
        <taxon>Streptophyta</taxon>
        <taxon>Embryophyta</taxon>
        <taxon>Tracheophyta</taxon>
        <taxon>Spermatophyta</taxon>
        <taxon>Magnoliopsida</taxon>
        <taxon>eudicotyledons</taxon>
        <taxon>Gunneridae</taxon>
        <taxon>Pentapetalae</taxon>
        <taxon>rosids</taxon>
        <taxon>malvids</taxon>
        <taxon>Malvales</taxon>
        <taxon>Dipterocarpaceae</taxon>
        <taxon>Rubroshorea</taxon>
    </lineage>
</organism>
<evidence type="ECO:0000313" key="1">
    <source>
        <dbReference type="EMBL" id="GKV10819.1"/>
    </source>
</evidence>
<dbReference type="Proteomes" id="UP001054252">
    <property type="component" value="Unassembled WGS sequence"/>
</dbReference>
<proteinExistence type="predicted"/>